<dbReference type="Gene3D" id="1.20.5.4130">
    <property type="match status" value="1"/>
</dbReference>
<dbReference type="SUPFAM" id="SSF52540">
    <property type="entry name" value="P-loop containing nucleoside triphosphate hydrolases"/>
    <property type="match status" value="1"/>
</dbReference>
<dbReference type="InterPro" id="IPR044974">
    <property type="entry name" value="Disease_R_plants"/>
</dbReference>
<protein>
    <submittedName>
        <fullName evidence="8">Uncharacterized protein</fullName>
    </submittedName>
</protein>
<accession>A0AAW1VT66</accession>
<comment type="caution">
    <text evidence="8">The sequence shown here is derived from an EMBL/GenBank/DDBJ whole genome shotgun (WGS) entry which is preliminary data.</text>
</comment>
<dbReference type="FunFam" id="1.10.10.10:FF:000322">
    <property type="entry name" value="Probable disease resistance protein At1g63360"/>
    <property type="match status" value="1"/>
</dbReference>
<dbReference type="Pfam" id="PF18052">
    <property type="entry name" value="Rx_N"/>
    <property type="match status" value="1"/>
</dbReference>
<dbReference type="GO" id="GO:0098542">
    <property type="term" value="P:defense response to other organism"/>
    <property type="evidence" value="ECO:0007669"/>
    <property type="project" value="TreeGrafter"/>
</dbReference>
<dbReference type="FunFam" id="3.40.50.300:FF:001091">
    <property type="entry name" value="Probable disease resistance protein At1g61300"/>
    <property type="match status" value="1"/>
</dbReference>
<reference evidence="8 9" key="1">
    <citation type="journal article" date="2023" name="G3 (Bethesda)">
        <title>A chromosome-length genome assembly and annotation of blackberry (Rubus argutus, cv. 'Hillquist').</title>
        <authorList>
            <person name="Bruna T."/>
            <person name="Aryal R."/>
            <person name="Dudchenko O."/>
            <person name="Sargent D.J."/>
            <person name="Mead D."/>
            <person name="Buti M."/>
            <person name="Cavallini A."/>
            <person name="Hytonen T."/>
            <person name="Andres J."/>
            <person name="Pham M."/>
            <person name="Weisz D."/>
            <person name="Mascagni F."/>
            <person name="Usai G."/>
            <person name="Natali L."/>
            <person name="Bassil N."/>
            <person name="Fernandez G.E."/>
            <person name="Lomsadze A."/>
            <person name="Armour M."/>
            <person name="Olukolu B."/>
            <person name="Poorten T."/>
            <person name="Britton C."/>
            <person name="Davik J."/>
            <person name="Ashrafi H."/>
            <person name="Aiden E.L."/>
            <person name="Borodovsky M."/>
            <person name="Worthington M."/>
        </authorList>
    </citation>
    <scope>NUCLEOTIDE SEQUENCE [LARGE SCALE GENOMIC DNA]</scope>
    <source>
        <strain evidence="8">PI 553951</strain>
    </source>
</reference>
<keyword evidence="2" id="KW-0547">Nucleotide-binding</keyword>
<dbReference type="Gene3D" id="3.80.10.10">
    <property type="entry name" value="Ribonuclease Inhibitor"/>
    <property type="match status" value="1"/>
</dbReference>
<dbReference type="Pfam" id="PF23559">
    <property type="entry name" value="WHD_DRP"/>
    <property type="match status" value="1"/>
</dbReference>
<name>A0AAW1VT66_RUBAR</name>
<feature type="domain" description="Disease resistance R13L4/SHOC-2-like LRR" evidence="7">
    <location>
        <begin position="562"/>
        <end position="875"/>
    </location>
</feature>
<dbReference type="Gene3D" id="3.40.50.300">
    <property type="entry name" value="P-loop containing nucleotide triphosphate hydrolases"/>
    <property type="match status" value="1"/>
</dbReference>
<evidence type="ECO:0000259" key="5">
    <source>
        <dbReference type="Pfam" id="PF18052"/>
    </source>
</evidence>
<evidence type="ECO:0000313" key="9">
    <source>
        <dbReference type="Proteomes" id="UP001457282"/>
    </source>
</evidence>
<gene>
    <name evidence="8" type="ORF">M0R45_035098</name>
</gene>
<dbReference type="InterPro" id="IPR027417">
    <property type="entry name" value="P-loop_NTPase"/>
</dbReference>
<feature type="domain" description="NB-ARC" evidence="4">
    <location>
        <begin position="170"/>
        <end position="343"/>
    </location>
</feature>
<evidence type="ECO:0000256" key="1">
    <source>
        <dbReference type="ARBA" id="ARBA00022737"/>
    </source>
</evidence>
<dbReference type="InterPro" id="IPR041118">
    <property type="entry name" value="Rx_N"/>
</dbReference>
<dbReference type="Gene3D" id="1.10.8.430">
    <property type="entry name" value="Helical domain of apoptotic protease-activating factors"/>
    <property type="match status" value="1"/>
</dbReference>
<dbReference type="Gene3D" id="1.10.10.10">
    <property type="entry name" value="Winged helix-like DNA-binding domain superfamily/Winged helix DNA-binding domain"/>
    <property type="match status" value="1"/>
</dbReference>
<dbReference type="InterPro" id="IPR038005">
    <property type="entry name" value="RX-like_CC"/>
</dbReference>
<dbReference type="InterPro" id="IPR036388">
    <property type="entry name" value="WH-like_DNA-bd_sf"/>
</dbReference>
<evidence type="ECO:0000313" key="8">
    <source>
        <dbReference type="EMBL" id="KAK9911176.1"/>
    </source>
</evidence>
<evidence type="ECO:0000259" key="6">
    <source>
        <dbReference type="Pfam" id="PF23559"/>
    </source>
</evidence>
<organism evidence="8 9">
    <name type="scientific">Rubus argutus</name>
    <name type="common">Southern blackberry</name>
    <dbReference type="NCBI Taxonomy" id="59490"/>
    <lineage>
        <taxon>Eukaryota</taxon>
        <taxon>Viridiplantae</taxon>
        <taxon>Streptophyta</taxon>
        <taxon>Embryophyta</taxon>
        <taxon>Tracheophyta</taxon>
        <taxon>Spermatophyta</taxon>
        <taxon>Magnoliopsida</taxon>
        <taxon>eudicotyledons</taxon>
        <taxon>Gunneridae</taxon>
        <taxon>Pentapetalae</taxon>
        <taxon>rosids</taxon>
        <taxon>fabids</taxon>
        <taxon>Rosales</taxon>
        <taxon>Rosaceae</taxon>
        <taxon>Rosoideae</taxon>
        <taxon>Rosoideae incertae sedis</taxon>
        <taxon>Rubus</taxon>
    </lineage>
</organism>
<evidence type="ECO:0000256" key="2">
    <source>
        <dbReference type="ARBA" id="ARBA00022741"/>
    </source>
</evidence>
<proteinExistence type="predicted"/>
<keyword evidence="3" id="KW-0611">Plant defense</keyword>
<dbReference type="InterPro" id="IPR002182">
    <property type="entry name" value="NB-ARC"/>
</dbReference>
<dbReference type="InterPro" id="IPR032675">
    <property type="entry name" value="LRR_dom_sf"/>
</dbReference>
<dbReference type="EMBL" id="JBEDUW010000007">
    <property type="protein sequence ID" value="KAK9911176.1"/>
    <property type="molecule type" value="Genomic_DNA"/>
</dbReference>
<feature type="domain" description="Disease resistance protein winged helix" evidence="6">
    <location>
        <begin position="443"/>
        <end position="513"/>
    </location>
</feature>
<dbReference type="Pfam" id="PF23598">
    <property type="entry name" value="LRR_14"/>
    <property type="match status" value="1"/>
</dbReference>
<dbReference type="PANTHER" id="PTHR23155">
    <property type="entry name" value="DISEASE RESISTANCE PROTEIN RP"/>
    <property type="match status" value="1"/>
</dbReference>
<dbReference type="CDD" id="cd14798">
    <property type="entry name" value="RX-CC_like"/>
    <property type="match status" value="1"/>
</dbReference>
<evidence type="ECO:0000259" key="4">
    <source>
        <dbReference type="Pfam" id="PF00931"/>
    </source>
</evidence>
<dbReference type="Proteomes" id="UP001457282">
    <property type="component" value="Unassembled WGS sequence"/>
</dbReference>
<dbReference type="SUPFAM" id="SSF52058">
    <property type="entry name" value="L domain-like"/>
    <property type="match status" value="1"/>
</dbReference>
<dbReference type="Pfam" id="PF00931">
    <property type="entry name" value="NB-ARC"/>
    <property type="match status" value="1"/>
</dbReference>
<dbReference type="GO" id="GO:0043531">
    <property type="term" value="F:ADP binding"/>
    <property type="evidence" value="ECO:0007669"/>
    <property type="project" value="InterPro"/>
</dbReference>
<dbReference type="InterPro" id="IPR042197">
    <property type="entry name" value="Apaf_helical"/>
</dbReference>
<feature type="domain" description="Disease resistance N-terminal" evidence="5">
    <location>
        <begin position="5"/>
        <end position="88"/>
    </location>
</feature>
<sequence length="1084" mass="123966">MAEAVVSVVLEKLSDFMIKEVTFLSEVGNPVELAQTELQFMQGYLKDADARQGDEERIRLWVASVRDAAYDFEDVIDTYFLKVVFKRKGNRSFLKRFAGFFKEGFHLHMIGSELEKIKTKISKLNLSLQSYNLKELQGSVGAIASFESQQDQRRIYPHVKEREVVGLEGDAETLAAYLVQEEKRHLVVSIWGMGGSGKTTLAKHVYDRQNHVKHYFECFAWVYVSQRCQGREVLEEILVQLISSTNEQRTEIANMKMDHIAKILYSLQTKYRCLVVLDDIWNIDAWETLKAGFPTNEETGSRLLLTTRNKEVALHVNGNCFLHQSRLLNPNTSWELFAKIALFRTAEPNSETYARKEELGKKMLQHCAGLPLAITVLAELLARKKTDEWDTVHKNVDVYIRRGTNLEREYKGQEYKGASWVLALSYDNLPYRLKLCFLYLGHFPEDSEIPVKRLTQLWMAEGLISPKSEEIMEDVAYNCLSELVERCMVQVGRYGSTNKIKTCRLHDLMRDLCVLKAKEENFLHIVNFSSEAAPIGKVRRLAIYLNSSVSKSAPILDGRDVHLRSLLYFGEINLDEKLIQPTFKDFKFLRVLKFEDMVGQVKLPSTIGNLVHLRFLSLKNSNIEELPSSVSNLVCLQTLDLRCCSVWKKIPNVFGKMEQLRHLYLPSEHKTSDQKLSFGEVRSLQTLVNVSWEQCDLSELKNLRKLFIKVSESSQNTAETLKPTSITSLSVKSYGTDILGKIVSSCHDIIKLRVVGPIRDVLEELPKYPNLRKLTLEITRLTWSHIRVLEKLPELRTLYLTNAFRSGYFNLLIFSEGGFLHLEFLSLKWLYQLKDWKVEKGAMPSLRRLYIERCYSLTTLPAGLQYVTTLNELTIKDMPSTFCNRLQQGGEDFYKIQHVASVTLDSASHEFVRLRKVELLYDRYPEEIQVTITRSKIRSQKGKVFEVYSGVDEGRLWNLGVAQGGSSSRLSMPCLVDHHAACSTFKGGFGHHQARASSMVAISPMMILGGEIVIGRGSLQGEVSPVGWWHAHMGMVGEQFRPPDSLGWSVPSSTKVRPSDLSVGVRISWTWCEDIWPFIGFEMM</sequence>
<evidence type="ECO:0000256" key="3">
    <source>
        <dbReference type="ARBA" id="ARBA00022821"/>
    </source>
</evidence>
<keyword evidence="9" id="KW-1185">Reference proteome</keyword>
<dbReference type="AlphaFoldDB" id="A0AAW1VT66"/>
<evidence type="ECO:0000259" key="7">
    <source>
        <dbReference type="Pfam" id="PF23598"/>
    </source>
</evidence>
<dbReference type="PRINTS" id="PR00364">
    <property type="entry name" value="DISEASERSIST"/>
</dbReference>
<dbReference type="InterPro" id="IPR058922">
    <property type="entry name" value="WHD_DRP"/>
</dbReference>
<keyword evidence="1" id="KW-0677">Repeat</keyword>
<dbReference type="PANTHER" id="PTHR23155:SF1185">
    <property type="entry name" value="DISEASE RESISTANCE RPP8-LIKE PROTEIN 3-RELATED"/>
    <property type="match status" value="1"/>
</dbReference>
<dbReference type="InterPro" id="IPR055414">
    <property type="entry name" value="LRR_R13L4/SHOC2-like"/>
</dbReference>